<keyword evidence="3" id="KW-1185">Reference proteome</keyword>
<name>A0ABR1INZ8_9AGAR</name>
<keyword evidence="1" id="KW-1133">Transmembrane helix</keyword>
<dbReference type="EMBL" id="JBANRG010000085">
    <property type="protein sequence ID" value="KAK7437473.1"/>
    <property type="molecule type" value="Genomic_DNA"/>
</dbReference>
<feature type="transmembrane region" description="Helical" evidence="1">
    <location>
        <begin position="24"/>
        <end position="47"/>
    </location>
</feature>
<evidence type="ECO:0000313" key="2">
    <source>
        <dbReference type="EMBL" id="KAK7437473.1"/>
    </source>
</evidence>
<keyword evidence="1" id="KW-0472">Membrane</keyword>
<feature type="transmembrane region" description="Helical" evidence="1">
    <location>
        <begin position="229"/>
        <end position="252"/>
    </location>
</feature>
<protein>
    <submittedName>
        <fullName evidence="2">Uncharacterized protein</fullName>
    </submittedName>
</protein>
<gene>
    <name evidence="2" type="ORF">VKT23_018545</name>
</gene>
<feature type="transmembrane region" description="Helical" evidence="1">
    <location>
        <begin position="142"/>
        <end position="166"/>
    </location>
</feature>
<evidence type="ECO:0000256" key="1">
    <source>
        <dbReference type="SAM" id="Phobius"/>
    </source>
</evidence>
<feature type="transmembrane region" description="Helical" evidence="1">
    <location>
        <begin position="104"/>
        <end position="130"/>
    </location>
</feature>
<proteinExistence type="predicted"/>
<keyword evidence="1" id="KW-0812">Transmembrane</keyword>
<organism evidence="2 3">
    <name type="scientific">Marasmiellus scandens</name>
    <dbReference type="NCBI Taxonomy" id="2682957"/>
    <lineage>
        <taxon>Eukaryota</taxon>
        <taxon>Fungi</taxon>
        <taxon>Dikarya</taxon>
        <taxon>Basidiomycota</taxon>
        <taxon>Agaricomycotina</taxon>
        <taxon>Agaricomycetes</taxon>
        <taxon>Agaricomycetidae</taxon>
        <taxon>Agaricales</taxon>
        <taxon>Marasmiineae</taxon>
        <taxon>Omphalotaceae</taxon>
        <taxon>Marasmiellus</taxon>
    </lineage>
</organism>
<sequence length="324" mass="36414">MTVSIGDLQVSDEPNDFLSSTMVVFLWMIFLYGFYALLFIICVYVLFKRRKPKWKFHLVTSTILFVLATVQSISSVVFVFYIMNKFPQTILSDPDCPFCISFPLGLQCMITGMEGIYIISNFVADMILIYRFCIVWGMNRRILVGTGIISVVNNVAAMVAWILDIVAATNSHMPFSGPFNLYEKNIFRLINFVFNLIVTGLIAGRIWYLRHRAAKILNAKIMLKYKSAIIILLESGLIYSVVIAIGTFPFSSFSSYDLYPALLSQTAGIAPTMIIVRSGLGITTDSVDSTLASMQIKSKQDPHANTAQLFQDPDFQRDSETDVV</sequence>
<dbReference type="Proteomes" id="UP001498398">
    <property type="component" value="Unassembled WGS sequence"/>
</dbReference>
<feature type="transmembrane region" description="Helical" evidence="1">
    <location>
        <begin position="59"/>
        <end position="84"/>
    </location>
</feature>
<feature type="transmembrane region" description="Helical" evidence="1">
    <location>
        <begin position="186"/>
        <end position="208"/>
    </location>
</feature>
<reference evidence="2 3" key="1">
    <citation type="submission" date="2024-01" db="EMBL/GenBank/DDBJ databases">
        <title>A draft genome for the cacao thread blight pathogen Marasmiellus scandens.</title>
        <authorList>
            <person name="Baruah I.K."/>
            <person name="Leung J."/>
            <person name="Bukari Y."/>
            <person name="Amoako-Attah I."/>
            <person name="Meinhardt L.W."/>
            <person name="Bailey B.A."/>
            <person name="Cohen S.P."/>
        </authorList>
    </citation>
    <scope>NUCLEOTIDE SEQUENCE [LARGE SCALE GENOMIC DNA]</scope>
    <source>
        <strain evidence="2 3">GH-19</strain>
    </source>
</reference>
<accession>A0ABR1INZ8</accession>
<evidence type="ECO:0000313" key="3">
    <source>
        <dbReference type="Proteomes" id="UP001498398"/>
    </source>
</evidence>
<comment type="caution">
    <text evidence="2">The sequence shown here is derived from an EMBL/GenBank/DDBJ whole genome shotgun (WGS) entry which is preliminary data.</text>
</comment>